<reference evidence="6" key="1">
    <citation type="journal article" date="2014" name="Int. J. Syst. Evol. Microbiol.">
        <title>Complete genome sequence of Corynebacterium casei LMG S-19264T (=DSM 44701T), isolated from a smear-ripened cheese.</title>
        <authorList>
            <consortium name="US DOE Joint Genome Institute (JGI-PGF)"/>
            <person name="Walter F."/>
            <person name="Albersmeier A."/>
            <person name="Kalinowski J."/>
            <person name="Ruckert C."/>
        </authorList>
    </citation>
    <scope>NUCLEOTIDE SEQUENCE</scope>
    <source>
        <strain evidence="6">CGMCC 4.7308</strain>
    </source>
</reference>
<dbReference type="CDD" id="cd02856">
    <property type="entry name" value="E_set_GDE_Isoamylase_N"/>
    <property type="match status" value="1"/>
</dbReference>
<organism evidence="6 7">
    <name type="scientific">Nakamurella endophytica</name>
    <dbReference type="NCBI Taxonomy" id="1748367"/>
    <lineage>
        <taxon>Bacteria</taxon>
        <taxon>Bacillati</taxon>
        <taxon>Actinomycetota</taxon>
        <taxon>Actinomycetes</taxon>
        <taxon>Nakamurellales</taxon>
        <taxon>Nakamurellaceae</taxon>
        <taxon>Nakamurella</taxon>
    </lineage>
</organism>
<evidence type="ECO:0000256" key="2">
    <source>
        <dbReference type="ARBA" id="ARBA00022801"/>
    </source>
</evidence>
<comment type="caution">
    <text evidence="6">The sequence shown here is derived from an EMBL/GenBank/DDBJ whole genome shotgun (WGS) entry which is preliminary data.</text>
</comment>
<protein>
    <submittedName>
        <fullName evidence="6">Glycogen operon protein GlgX homolog</fullName>
    </submittedName>
</protein>
<name>A0A917SPE2_9ACTN</name>
<dbReference type="InterPro" id="IPR013780">
    <property type="entry name" value="Glyco_hydro_b"/>
</dbReference>
<dbReference type="RefSeq" id="WP_188940252.1">
    <property type="nucleotide sequence ID" value="NZ_BMNA01000002.1"/>
</dbReference>
<evidence type="ECO:0000256" key="3">
    <source>
        <dbReference type="ARBA" id="ARBA00023295"/>
    </source>
</evidence>
<gene>
    <name evidence="6" type="primary">glgX</name>
    <name evidence="6" type="ORF">GCM10011594_07950</name>
</gene>
<dbReference type="Proteomes" id="UP000655208">
    <property type="component" value="Unassembled WGS sequence"/>
</dbReference>
<feature type="region of interest" description="Disordered" evidence="4">
    <location>
        <begin position="466"/>
        <end position="489"/>
    </location>
</feature>
<feature type="compositionally biased region" description="Basic and acidic residues" evidence="4">
    <location>
        <begin position="466"/>
        <end position="478"/>
    </location>
</feature>
<dbReference type="InterPro" id="IPR011837">
    <property type="entry name" value="Glycogen_debranch_GlgX"/>
</dbReference>
<evidence type="ECO:0000313" key="7">
    <source>
        <dbReference type="Proteomes" id="UP000655208"/>
    </source>
</evidence>
<dbReference type="InterPro" id="IPR044505">
    <property type="entry name" value="GlgX_Isoamylase_N_E_set"/>
</dbReference>
<dbReference type="InterPro" id="IPR004193">
    <property type="entry name" value="Glyco_hydro_13_N"/>
</dbReference>
<dbReference type="Pfam" id="PF02922">
    <property type="entry name" value="CBM_48"/>
    <property type="match status" value="1"/>
</dbReference>
<dbReference type="InterPro" id="IPR014756">
    <property type="entry name" value="Ig_E-set"/>
</dbReference>
<dbReference type="GO" id="GO:0004135">
    <property type="term" value="F:amylo-alpha-1,6-glucosidase activity"/>
    <property type="evidence" value="ECO:0007669"/>
    <property type="project" value="InterPro"/>
</dbReference>
<sequence>MPAEPTPDLQARPRPAGAPGAAGTGPRRGGSVFPGRPYPVGATWTGDGTNFSVYADGTSAVELCLVDAGGAELRLPMEERTYGLWHSFVPGIGPGQRYGYRVADRDPAKILLDPYARRIDTTSYDVSVVSAPGVDSLGRSPLGMVVEPVRSTSERPRVPWEHTVVYEAHVVGATRQHPGIPPALRGTYAGLAHPAMVEHLVRLGVTSVELLPVHAHADEPGLLLTGRENYWGYSTLGFFAPHPGYASRSGAELAEFVEMVDTLHAAGLEVLLDVVYNHTCEGGTDPSVPLSWRGLAPDVYYVPGRDITGTGNTVDPASVAVIRMVTDSLRYWADDLGVDGFRFDLASVLGRPHADGFDPASALLSAIAQDPVLVDRKLIAEPWDATGEGYAVGRFGTWWSEWNDHFRDTVRDFWRGAAGVRDLGYRLSGSADLYGGDRRPWASVNFVTAHDGFTLRDLVSYQHKHNEANGEDGRDGTDNNRSANYGVEGDTDDPAVLAVRLRQVRNLAATLLLSTGTPMICGGDEIGRTQGGNNNAYCQDNPVSWTDWSGVVDTSGAPVTGSPEADLLAFFSRTLSIRKDSPALHQGEFFEGRSPSTGDGIPDLVWFNPDGEQMSLDDWFDGGRRTLQMWVDGRDVRGHSPDGSPVSDDSWLLLLHSGENSVEVTLPGEPYGLAYTPVLDTATATGEPADATPLGAAVSVTVPGRTVWLLRATRDEPVPTPDQPADAAG</sequence>
<dbReference type="InterPro" id="IPR006047">
    <property type="entry name" value="GH13_cat_dom"/>
</dbReference>
<dbReference type="GO" id="GO:0005980">
    <property type="term" value="P:glycogen catabolic process"/>
    <property type="evidence" value="ECO:0007669"/>
    <property type="project" value="InterPro"/>
</dbReference>
<evidence type="ECO:0000256" key="4">
    <source>
        <dbReference type="SAM" id="MobiDB-lite"/>
    </source>
</evidence>
<dbReference type="SMART" id="SM00642">
    <property type="entry name" value="Aamy"/>
    <property type="match status" value="1"/>
</dbReference>
<dbReference type="AlphaFoldDB" id="A0A917SPE2"/>
<evidence type="ECO:0000256" key="1">
    <source>
        <dbReference type="ARBA" id="ARBA00008061"/>
    </source>
</evidence>
<keyword evidence="7" id="KW-1185">Reference proteome</keyword>
<dbReference type="Gene3D" id="2.60.40.10">
    <property type="entry name" value="Immunoglobulins"/>
    <property type="match status" value="1"/>
</dbReference>
<dbReference type="InterPro" id="IPR013783">
    <property type="entry name" value="Ig-like_fold"/>
</dbReference>
<comment type="similarity">
    <text evidence="1">Belongs to the glycosyl hydrolase 13 family.</text>
</comment>
<dbReference type="EMBL" id="BMNA01000002">
    <property type="protein sequence ID" value="GGL90756.1"/>
    <property type="molecule type" value="Genomic_DNA"/>
</dbReference>
<dbReference type="SUPFAM" id="SSF51011">
    <property type="entry name" value="Glycosyl hydrolase domain"/>
    <property type="match status" value="1"/>
</dbReference>
<dbReference type="SUPFAM" id="SSF81296">
    <property type="entry name" value="E set domains"/>
    <property type="match status" value="1"/>
</dbReference>
<dbReference type="Gene3D" id="3.20.20.80">
    <property type="entry name" value="Glycosidases"/>
    <property type="match status" value="1"/>
</dbReference>
<dbReference type="SUPFAM" id="SSF51445">
    <property type="entry name" value="(Trans)glycosidases"/>
    <property type="match status" value="1"/>
</dbReference>
<accession>A0A917SPE2</accession>
<feature type="domain" description="Glycosyl hydrolase family 13 catalytic" evidence="5">
    <location>
        <begin position="163"/>
        <end position="578"/>
    </location>
</feature>
<proteinExistence type="inferred from homology"/>
<evidence type="ECO:0000313" key="6">
    <source>
        <dbReference type="EMBL" id="GGL90756.1"/>
    </source>
</evidence>
<feature type="region of interest" description="Disordered" evidence="4">
    <location>
        <begin position="1"/>
        <end position="35"/>
    </location>
</feature>
<dbReference type="CDD" id="cd11326">
    <property type="entry name" value="AmyAc_Glg_debranch"/>
    <property type="match status" value="1"/>
</dbReference>
<dbReference type="Gene3D" id="2.60.40.1180">
    <property type="entry name" value="Golgi alpha-mannosidase II"/>
    <property type="match status" value="1"/>
</dbReference>
<reference evidence="6" key="2">
    <citation type="submission" date="2020-09" db="EMBL/GenBank/DDBJ databases">
        <authorList>
            <person name="Sun Q."/>
            <person name="Zhou Y."/>
        </authorList>
    </citation>
    <scope>NUCLEOTIDE SEQUENCE</scope>
    <source>
        <strain evidence="6">CGMCC 4.7308</strain>
    </source>
</reference>
<keyword evidence="2" id="KW-0378">Hydrolase</keyword>
<dbReference type="InterPro" id="IPR017853">
    <property type="entry name" value="GH"/>
</dbReference>
<evidence type="ECO:0000259" key="5">
    <source>
        <dbReference type="SMART" id="SM00642"/>
    </source>
</evidence>
<keyword evidence="3" id="KW-0326">Glycosidase</keyword>
<dbReference type="NCBIfam" id="TIGR02100">
    <property type="entry name" value="glgX_debranch"/>
    <property type="match status" value="1"/>
</dbReference>
<dbReference type="PANTHER" id="PTHR43002">
    <property type="entry name" value="GLYCOGEN DEBRANCHING ENZYME"/>
    <property type="match status" value="1"/>
</dbReference>